<sequence>MTNCDRASAIAGTPCLAKSADSTTMTVVIGPTFTVAAIAAPLPIGASTTAVTSPIRAAAVASSAVVLVADSPKKSAKINVRFISTSFLPGK</sequence>
<gene>
    <name evidence="1" type="ORF">UFOPK3124_00723</name>
</gene>
<dbReference type="EMBL" id="CAFAAY010000046">
    <property type="protein sequence ID" value="CAB4815659.1"/>
    <property type="molecule type" value="Genomic_DNA"/>
</dbReference>
<protein>
    <submittedName>
        <fullName evidence="1">Unannotated protein</fullName>
    </submittedName>
</protein>
<dbReference type="AlphaFoldDB" id="A0A6J6Z2Q0"/>
<reference evidence="1" key="1">
    <citation type="submission" date="2020-05" db="EMBL/GenBank/DDBJ databases">
        <authorList>
            <person name="Chiriac C."/>
            <person name="Salcher M."/>
            <person name="Ghai R."/>
            <person name="Kavagutti S V."/>
        </authorList>
    </citation>
    <scope>NUCLEOTIDE SEQUENCE</scope>
</reference>
<proteinExistence type="predicted"/>
<evidence type="ECO:0000313" key="1">
    <source>
        <dbReference type="EMBL" id="CAB4815659.1"/>
    </source>
</evidence>
<accession>A0A6J6Z2Q0</accession>
<organism evidence="1">
    <name type="scientific">freshwater metagenome</name>
    <dbReference type="NCBI Taxonomy" id="449393"/>
    <lineage>
        <taxon>unclassified sequences</taxon>
        <taxon>metagenomes</taxon>
        <taxon>ecological metagenomes</taxon>
    </lineage>
</organism>
<name>A0A6J6Z2Q0_9ZZZZ</name>